<feature type="compositionally biased region" description="Low complexity" evidence="1">
    <location>
        <begin position="32"/>
        <end position="55"/>
    </location>
</feature>
<reference evidence="5" key="1">
    <citation type="submission" date="2016-10" db="EMBL/GenBank/DDBJ databases">
        <authorList>
            <person name="Varghese N."/>
        </authorList>
    </citation>
    <scope>NUCLEOTIDE SEQUENCE [LARGE SCALE GENOMIC DNA]</scope>
    <source>
        <strain evidence="5">DSM 21843</strain>
    </source>
</reference>
<evidence type="ECO:0000256" key="2">
    <source>
        <dbReference type="SAM" id="SignalP"/>
    </source>
</evidence>
<name>A0A172RZ78_9ACTN</name>
<dbReference type="InterPro" id="IPR008964">
    <property type="entry name" value="Invasin/intimin_cell_adhesion"/>
</dbReference>
<feature type="compositionally biased region" description="Low complexity" evidence="1">
    <location>
        <begin position="508"/>
        <end position="532"/>
    </location>
</feature>
<gene>
    <name evidence="4" type="ORF">SAMN02910314_00378</name>
</gene>
<evidence type="ECO:0000259" key="3">
    <source>
        <dbReference type="Pfam" id="PF02368"/>
    </source>
</evidence>
<dbReference type="Pfam" id="PF02368">
    <property type="entry name" value="Big_2"/>
    <property type="match status" value="1"/>
</dbReference>
<accession>A0A172RZ78</accession>
<keyword evidence="5" id="KW-1185">Reference proteome</keyword>
<dbReference type="AlphaFoldDB" id="A0A172RZ78"/>
<feature type="chain" id="PRO_5010452196" evidence="2">
    <location>
        <begin position="29"/>
        <end position="641"/>
    </location>
</feature>
<dbReference type="OrthoDB" id="134475at2"/>
<dbReference type="Gene3D" id="2.60.40.1080">
    <property type="match status" value="1"/>
</dbReference>
<sequence>MRLSSICRIALSFVLTFSLTWGAQGAFAAGSSDASEGASSSASGSTGASGETGASGDSGGSSTQPTTHYVEDIGIYDHDSPRTVYAYATSKAGSAEISSRGGQIDFDALSIWDDGSSEGGYSNVTWSVDDASVATIDARSGELTAKANGTVTVTCSTTKSGETNGSTLEAQVNVTITGQDTAPFVTKIVVCGEDGVPIDGSYSFPKGSELATAELDLQAAVTVYDPVAGASTVYQVTPASGLASQTGGELPDLTWSVTVGAFGTVSEEGIYRPSVAATNEVVASSTAGESGALVSGSVAVIMPDENDNGQGSDAHPQDTLTVEAEWETQPGVIAISKTFTVGDLEALGTSVKAYTALGGGSYITLTGRGPNLYDVLEAAGVDTSGGVKSLQVKAYDSDFTISWSLLGETGRYFYPNIDIGSYAEAEPVWPMIAIDSKEAVNSCTVYSADELSDATRFRLLFGATQDGGTTTSKQIKWIHTIHIVLAGSPPATNGSSEGTGSGSDDADSGSSQGGSTSANATSGSGSDSANATVAGEASGQDDASDVTEQADSGAQGTADDTTPASTSEEEAETQDGSANERAWSVLQAVSNNQSIADQLDVENPFEPFALPSAAGLVAAGGVESFVRFRMQVRSPKGVAVK</sequence>
<protein>
    <submittedName>
        <fullName evidence="4">Ig-like domain (Group 2)</fullName>
    </submittedName>
</protein>
<evidence type="ECO:0000256" key="1">
    <source>
        <dbReference type="SAM" id="MobiDB-lite"/>
    </source>
</evidence>
<feature type="signal peptide" evidence="2">
    <location>
        <begin position="1"/>
        <end position="28"/>
    </location>
</feature>
<dbReference type="InterPro" id="IPR003343">
    <property type="entry name" value="Big_2"/>
</dbReference>
<keyword evidence="2" id="KW-0732">Signal</keyword>
<feature type="compositionally biased region" description="Polar residues" evidence="1">
    <location>
        <begin position="546"/>
        <end position="560"/>
    </location>
</feature>
<evidence type="ECO:0000313" key="5">
    <source>
        <dbReference type="Proteomes" id="UP000182975"/>
    </source>
</evidence>
<dbReference type="RefSeq" id="WP_066663549.1">
    <property type="nucleotide sequence ID" value="NZ_CP011402.1"/>
</dbReference>
<dbReference type="SUPFAM" id="SSF49373">
    <property type="entry name" value="Invasin/intimin cell-adhesion fragments"/>
    <property type="match status" value="1"/>
</dbReference>
<feature type="region of interest" description="Disordered" evidence="1">
    <location>
        <begin position="32"/>
        <end position="67"/>
    </location>
</feature>
<feature type="region of interest" description="Disordered" evidence="1">
    <location>
        <begin position="488"/>
        <end position="583"/>
    </location>
</feature>
<dbReference type="EMBL" id="FOEC01000002">
    <property type="protein sequence ID" value="SEO50585.1"/>
    <property type="molecule type" value="Genomic_DNA"/>
</dbReference>
<evidence type="ECO:0000313" key="4">
    <source>
        <dbReference type="EMBL" id="SEO50585.1"/>
    </source>
</evidence>
<organism evidence="4 5">
    <name type="scientific">Denitrobacterium detoxificans</name>
    <dbReference type="NCBI Taxonomy" id="79604"/>
    <lineage>
        <taxon>Bacteria</taxon>
        <taxon>Bacillati</taxon>
        <taxon>Actinomycetota</taxon>
        <taxon>Coriobacteriia</taxon>
        <taxon>Eggerthellales</taxon>
        <taxon>Eggerthellaceae</taxon>
        <taxon>Denitrobacterium</taxon>
    </lineage>
</organism>
<proteinExistence type="predicted"/>
<feature type="domain" description="BIG2" evidence="3">
    <location>
        <begin position="122"/>
        <end position="155"/>
    </location>
</feature>
<dbReference type="KEGG" id="ddt:AAY81_07785"/>
<dbReference type="Proteomes" id="UP000182975">
    <property type="component" value="Unassembled WGS sequence"/>
</dbReference>